<gene>
    <name evidence="1" type="ORF">CLV29_2543</name>
</gene>
<dbReference type="RefSeq" id="WP_133755438.1">
    <property type="nucleotide sequence ID" value="NZ_SOAW01000002.1"/>
</dbReference>
<accession>A0A4R7J1Y2</accession>
<comment type="caution">
    <text evidence="1">The sequence shown here is derived from an EMBL/GenBank/DDBJ whole genome shotgun (WGS) entry which is preliminary data.</text>
</comment>
<proteinExistence type="predicted"/>
<dbReference type="AlphaFoldDB" id="A0A4R7J1Y2"/>
<dbReference type="Proteomes" id="UP000295371">
    <property type="component" value="Unassembled WGS sequence"/>
</dbReference>
<sequence length="106" mass="11175">MTRIVQHFSGDWMLISPSGQIGGRFASRETAEAWLALVESAPVQCPADCIAGEVDHNPEGVARWGQCHLCGGDGWVATCPRCHGAGCSTCSNGLIPADRYDDLAAS</sequence>
<dbReference type="EMBL" id="SOAW01000002">
    <property type="protein sequence ID" value="TDT31130.1"/>
    <property type="molecule type" value="Genomic_DNA"/>
</dbReference>
<protein>
    <submittedName>
        <fullName evidence="1">Uncharacterized protein</fullName>
    </submittedName>
</protein>
<name>A0A4R7J1Y2_9ACTN</name>
<reference evidence="1 2" key="1">
    <citation type="submission" date="2019-03" db="EMBL/GenBank/DDBJ databases">
        <title>Genomic Encyclopedia of Archaeal and Bacterial Type Strains, Phase II (KMG-II): from individual species to whole genera.</title>
        <authorList>
            <person name="Goeker M."/>
        </authorList>
    </citation>
    <scope>NUCLEOTIDE SEQUENCE [LARGE SCALE GENOMIC DNA]</scope>
    <source>
        <strain evidence="1 2">DSM 24323</strain>
    </source>
</reference>
<organism evidence="1 2">
    <name type="scientific">Naumannella halotolerans</name>
    <dbReference type="NCBI Taxonomy" id="993414"/>
    <lineage>
        <taxon>Bacteria</taxon>
        <taxon>Bacillati</taxon>
        <taxon>Actinomycetota</taxon>
        <taxon>Actinomycetes</taxon>
        <taxon>Propionibacteriales</taxon>
        <taxon>Propionibacteriaceae</taxon>
        <taxon>Naumannella</taxon>
    </lineage>
</organism>
<evidence type="ECO:0000313" key="2">
    <source>
        <dbReference type="Proteomes" id="UP000295371"/>
    </source>
</evidence>
<evidence type="ECO:0000313" key="1">
    <source>
        <dbReference type="EMBL" id="TDT31130.1"/>
    </source>
</evidence>
<keyword evidence="2" id="KW-1185">Reference proteome</keyword>